<sequence length="103" mass="11078">MAHRSGDGRLLGRPRDEQDAGPRCILEQMSLDVVEQHALSHPAGADHLDGSPATEVFRDACHQLIPAHGVTWGVALPVVRIGAPLHTATCVCVGRSVLTYHDR</sequence>
<evidence type="ECO:0000256" key="1">
    <source>
        <dbReference type="SAM" id="MobiDB-lite"/>
    </source>
</evidence>
<evidence type="ECO:0000313" key="2">
    <source>
        <dbReference type="EMBL" id="AUX36675.1"/>
    </source>
</evidence>
<proteinExistence type="predicted"/>
<protein>
    <submittedName>
        <fullName evidence="2">Uncharacterized protein</fullName>
    </submittedName>
</protein>
<dbReference type="Proteomes" id="UP000295497">
    <property type="component" value="Chromosome"/>
</dbReference>
<evidence type="ECO:0000313" key="3">
    <source>
        <dbReference type="Proteomes" id="UP000295497"/>
    </source>
</evidence>
<name>A0A4P2R1E2_SORCE</name>
<reference evidence="2 3" key="1">
    <citation type="submission" date="2015-09" db="EMBL/GenBank/DDBJ databases">
        <title>Sorangium comparison.</title>
        <authorList>
            <person name="Zaburannyi N."/>
            <person name="Bunk B."/>
            <person name="Overmann J."/>
            <person name="Mueller R."/>
        </authorList>
    </citation>
    <scope>NUCLEOTIDE SEQUENCE [LARGE SCALE GENOMIC DNA]</scope>
    <source>
        <strain evidence="2 3">So ce836</strain>
    </source>
</reference>
<dbReference type="AlphaFoldDB" id="A0A4P2R1E2"/>
<dbReference type="EMBL" id="CP012672">
    <property type="protein sequence ID" value="AUX36675.1"/>
    <property type="molecule type" value="Genomic_DNA"/>
</dbReference>
<gene>
    <name evidence="2" type="ORF">SOCE836_088830</name>
</gene>
<accession>A0A4P2R1E2</accession>
<organism evidence="2 3">
    <name type="scientific">Sorangium cellulosum</name>
    <name type="common">Polyangium cellulosum</name>
    <dbReference type="NCBI Taxonomy" id="56"/>
    <lineage>
        <taxon>Bacteria</taxon>
        <taxon>Pseudomonadati</taxon>
        <taxon>Myxococcota</taxon>
        <taxon>Polyangia</taxon>
        <taxon>Polyangiales</taxon>
        <taxon>Polyangiaceae</taxon>
        <taxon>Sorangium</taxon>
    </lineage>
</organism>
<feature type="region of interest" description="Disordered" evidence="1">
    <location>
        <begin position="1"/>
        <end position="21"/>
    </location>
</feature>